<feature type="compositionally biased region" description="Basic and acidic residues" evidence="6">
    <location>
        <begin position="739"/>
        <end position="758"/>
    </location>
</feature>
<evidence type="ECO:0000313" key="10">
    <source>
        <dbReference type="RefSeq" id="XP_027265395.1"/>
    </source>
</evidence>
<dbReference type="AlphaFoldDB" id="A0A9J7FQQ0"/>
<dbReference type="PANTHER" id="PTHR21859">
    <property type="entry name" value="ACROSOME-SPECIFIC PROTEIN"/>
    <property type="match status" value="1"/>
</dbReference>
<organism evidence="9 10">
    <name type="scientific">Cricetulus griseus</name>
    <name type="common">Chinese hamster</name>
    <name type="synonym">Cricetulus barabensis griseus</name>
    <dbReference type="NCBI Taxonomy" id="10029"/>
    <lineage>
        <taxon>Eukaryota</taxon>
        <taxon>Metazoa</taxon>
        <taxon>Chordata</taxon>
        <taxon>Craniata</taxon>
        <taxon>Vertebrata</taxon>
        <taxon>Euteleostomi</taxon>
        <taxon>Mammalia</taxon>
        <taxon>Eutheria</taxon>
        <taxon>Euarchontoglires</taxon>
        <taxon>Glires</taxon>
        <taxon>Rodentia</taxon>
        <taxon>Myomorpha</taxon>
        <taxon>Muroidea</taxon>
        <taxon>Cricetidae</taxon>
        <taxon>Cricetinae</taxon>
        <taxon>Cricetulus</taxon>
    </lineage>
</organism>
<gene>
    <name evidence="10" type="primary">LOC100767989</name>
</gene>
<comment type="subcellular location">
    <subcellularLocation>
        <location evidence="1">Membrane</location>
        <topology evidence="1">Single-pass membrane protein</topology>
    </subcellularLocation>
</comment>
<feature type="compositionally biased region" description="Polar residues" evidence="6">
    <location>
        <begin position="618"/>
        <end position="629"/>
    </location>
</feature>
<feature type="domain" description="SPATA31" evidence="7">
    <location>
        <begin position="380"/>
        <end position="727"/>
    </location>
</feature>
<feature type="compositionally biased region" description="Basic and acidic residues" evidence="6">
    <location>
        <begin position="1164"/>
        <end position="1173"/>
    </location>
</feature>
<sequence length="1242" mass="137180">MEKVLSFLNSATEPWLSFGHFSSAFVDIHSKFIFLSAVVVLLLYLRYRTLKPFLPTQNNQDIRQQQGKAKKGRRASFKEFRIFHREAQERRKLLSVVQSPFGQRYDASHFRQVLCPDPCCDVCNGATAKVRRLLSWATLEDGNASVSSMASTSMTETSFTLTPPLSPSPPERQISSLPPAPPPPSTVSSNKDTPLEDIVLYAPQGDSLPSEPLLTRTDFPRDHIPPPTVPPASQSPTPQTEGSLPPEIIPSMVARLRERFLSATTDKEARGNIPRFSRSQSRSLVNSHSSDGFSGGQTTVYFTMPGKPSFPSPQVLALLERQGKSQADFLTLEDKEGKAESFPKVLTAWPEIPEPELQSSGGSLPLGGSKDRLSDLVVHQGLAQAQISEDQLEPKPTQHFWGLPYLHSESVHTITTLSAHCSSTCIWFNRIPDSSALTHPTPLSLPGSQSQSQGVLLNTSQTQLQPAIPMPPSSSQSQITICEVYFHRSQGETKALLQSEIHLLTKGQERAWSLPSVVQKSQEKFCLLPSKPSLVRRSSKTHAPKSVPSGNFPLTDAFRKKLENHLRKRLILQRWGLSERIFKSQPWMNPDPEESSMSNHGLSQVSVFQHQDSKDPHNTVSNQPGSSQERCSESQSLEKKMEKTQGQNSEAVQRNLWDNSKGALDNGLQSDCQKNPQCHSSSLSGKPSGTSQVSQYRKKLETALQKHLTRNLNETNKGQISDTRSRSGYHPPPFTSQVGKEEHEAQRQSPSDKKDGRVESKYIMAKSVLQQTSIILDNRSLKESESNKHSPDVPRIANEAGPVSLGKRPSKTVWGPQGTKVNDKGIFVSNKVSNMVKGGQFSGLQPQPTKILNTSQCKSTTKVQSTLVAGRALKETSGPQESQISDCNNPVSREEKFKSESRLPFQVLGSPNKKLPASDEFTCKPFPIHGQSPSRGPMDASPVQRQETWMPPHALGKGQNKDIPPSAKKLWPEPWKTEEPGTGVAKPRTLQANGKSFHAQDSPTQGSYGEKASQPLPAKAQTPPEYQFRKHFKQFLQRLSPDRKCKGQEMLPRKDTSPSSPVQHPELLRGRATFPGNTIAQKAMRDPGKVPKEQLGHSYGAADATRPRVPLTPPTKPVKTKPKKEGWVPAEPVQGSLFHHQAAYPKVPSPKSYHQATAFVGQKRWVEDRDRQPQRGVVSQPRSPTPSVGPEAHRNSPSRRVGQVPRAVPSLAVGTVLADLSRLCEQKIMAQNFSGKGFLPQK</sequence>
<dbReference type="InterPro" id="IPR039509">
    <property type="entry name" value="SPATA31"/>
</dbReference>
<feature type="compositionally biased region" description="Low complexity" evidence="6">
    <location>
        <begin position="680"/>
        <end position="691"/>
    </location>
</feature>
<feature type="region of interest" description="Disordered" evidence="6">
    <location>
        <begin position="873"/>
        <end position="1128"/>
    </location>
</feature>
<feature type="domain" description="SPATA31-like" evidence="8">
    <location>
        <begin position="71"/>
        <end position="153"/>
    </location>
</feature>
<evidence type="ECO:0000256" key="6">
    <source>
        <dbReference type="SAM" id="MobiDB-lite"/>
    </source>
</evidence>
<feature type="compositionally biased region" description="Polar residues" evidence="6">
    <location>
        <begin position="990"/>
        <end position="1007"/>
    </location>
</feature>
<dbReference type="GeneID" id="100767989"/>
<evidence type="ECO:0000259" key="7">
    <source>
        <dbReference type="Pfam" id="PF14650"/>
    </source>
</evidence>
<evidence type="ECO:0000259" key="8">
    <source>
        <dbReference type="Pfam" id="PF15371"/>
    </source>
</evidence>
<feature type="region of interest" description="Disordered" evidence="6">
    <location>
        <begin position="779"/>
        <end position="818"/>
    </location>
</feature>
<feature type="region of interest" description="Disordered" evidence="6">
    <location>
        <begin position="708"/>
        <end position="758"/>
    </location>
</feature>
<evidence type="ECO:0000256" key="2">
    <source>
        <dbReference type="ARBA" id="ARBA00022692"/>
    </source>
</evidence>
<dbReference type="Proteomes" id="UP001108280">
    <property type="component" value="Chromosome 3"/>
</dbReference>
<dbReference type="InterPro" id="IPR027970">
    <property type="entry name" value="SPATA31-like"/>
</dbReference>
<evidence type="ECO:0000256" key="5">
    <source>
        <dbReference type="ARBA" id="ARBA00035009"/>
    </source>
</evidence>
<feature type="compositionally biased region" description="Basic and acidic residues" evidence="6">
    <location>
        <begin position="779"/>
        <end position="792"/>
    </location>
</feature>
<proteinExistence type="inferred from homology"/>
<keyword evidence="9" id="KW-1185">Reference proteome</keyword>
<dbReference type="OrthoDB" id="9633439at2759"/>
<dbReference type="Pfam" id="PF14650">
    <property type="entry name" value="FAM75"/>
    <property type="match status" value="1"/>
</dbReference>
<feature type="compositionally biased region" description="Basic and acidic residues" evidence="6">
    <location>
        <begin position="892"/>
        <end position="901"/>
    </location>
</feature>
<feature type="compositionally biased region" description="Basic and acidic residues" evidence="6">
    <location>
        <begin position="1083"/>
        <end position="1095"/>
    </location>
</feature>
<protein>
    <submittedName>
        <fullName evidence="10">Spermatogenesis-associated protein 31D1</fullName>
    </submittedName>
</protein>
<keyword evidence="4" id="KW-0472">Membrane</keyword>
<feature type="compositionally biased region" description="Basic and acidic residues" evidence="6">
    <location>
        <begin position="630"/>
        <end position="643"/>
    </location>
</feature>
<comment type="similarity">
    <text evidence="5">Belongs to the SPATA31 family.</text>
</comment>
<feature type="compositionally biased region" description="Low complexity" evidence="6">
    <location>
        <begin position="231"/>
        <end position="240"/>
    </location>
</feature>
<reference evidence="9" key="2">
    <citation type="journal article" date="2020" name="Biotechnol. Bioeng.">
        <title>Chromosome-scale scaffolds for the Chinese hamster reference genome assembly to facilitate the study of the CHO epigenome.</title>
        <authorList>
            <person name="Hilliard W."/>
            <person name="MacDonald M."/>
            <person name="Lee K.H."/>
        </authorList>
    </citation>
    <scope>NUCLEOTIDE SEQUENCE [LARGE SCALE GENOMIC DNA]</scope>
    <source>
        <strain evidence="9">17A/GY</strain>
    </source>
</reference>
<evidence type="ECO:0000256" key="1">
    <source>
        <dbReference type="ARBA" id="ARBA00004167"/>
    </source>
</evidence>
<dbReference type="RefSeq" id="XP_027265395.1">
    <property type="nucleotide sequence ID" value="XM_027409594.1"/>
</dbReference>
<feature type="compositionally biased region" description="Polar residues" evidence="6">
    <location>
        <begin position="710"/>
        <end position="722"/>
    </location>
</feature>
<feature type="compositionally biased region" description="Low complexity" evidence="6">
    <location>
        <begin position="148"/>
        <end position="163"/>
    </location>
</feature>
<name>A0A9J7FQQ0_CRIGR</name>
<feature type="region of interest" description="Disordered" evidence="6">
    <location>
        <begin position="608"/>
        <end position="696"/>
    </location>
</feature>
<dbReference type="Pfam" id="PF15371">
    <property type="entry name" value="DUF4599"/>
    <property type="match status" value="1"/>
</dbReference>
<feature type="region of interest" description="Disordered" evidence="6">
    <location>
        <begin position="148"/>
        <end position="246"/>
    </location>
</feature>
<evidence type="ECO:0000256" key="4">
    <source>
        <dbReference type="ARBA" id="ARBA00023136"/>
    </source>
</evidence>
<feature type="compositionally biased region" description="Polar residues" evidence="6">
    <location>
        <begin position="667"/>
        <end position="679"/>
    </location>
</feature>
<accession>A0A9J7FQQ0</accession>
<dbReference type="RefSeq" id="XP_003509435.1">
    <property type="nucleotide sequence ID" value="XM_003509387.1"/>
</dbReference>
<feature type="compositionally biased region" description="Polar residues" evidence="6">
    <location>
        <begin position="877"/>
        <end position="891"/>
    </location>
</feature>
<dbReference type="KEGG" id="cge:100767989"/>
<dbReference type="PANTHER" id="PTHR21859:SF3">
    <property type="entry name" value="SPERMATOGENESIS ASSOCIATED 31 SUBFAMILY D, MEMBER 1D"/>
    <property type="match status" value="1"/>
</dbReference>
<keyword evidence="2" id="KW-0812">Transmembrane</keyword>
<feature type="compositionally biased region" description="Basic and acidic residues" evidence="6">
    <location>
        <begin position="1040"/>
        <end position="1056"/>
    </location>
</feature>
<feature type="compositionally biased region" description="Polar residues" evidence="6">
    <location>
        <begin position="644"/>
        <end position="658"/>
    </location>
</feature>
<evidence type="ECO:0000256" key="3">
    <source>
        <dbReference type="ARBA" id="ARBA00022989"/>
    </source>
</evidence>
<keyword evidence="3" id="KW-1133">Transmembrane helix</keyword>
<reference evidence="9" key="1">
    <citation type="journal article" date="2018" name="Biotechnol. Bioeng.">
        <title>A reference genome of the Chinese hamster based on a hybrid assembly strategy.</title>
        <authorList>
            <person name="Rupp O."/>
            <person name="MacDonald M.L."/>
            <person name="Li S."/>
            <person name="Dhiman H."/>
            <person name="Polson S."/>
            <person name="Griep S."/>
            <person name="Heffner K."/>
            <person name="Hernandez I."/>
            <person name="Brinkrolf K."/>
            <person name="Jadhav V."/>
            <person name="Samoudi M."/>
            <person name="Hao H."/>
            <person name="Kingham B."/>
            <person name="Goesmann A."/>
            <person name="Betenbaugh M.J."/>
            <person name="Lewis N.E."/>
            <person name="Borth N."/>
            <person name="Lee K.H."/>
        </authorList>
    </citation>
    <scope>NUCLEOTIDE SEQUENCE [LARGE SCALE GENOMIC DNA]</scope>
    <source>
        <strain evidence="9">17A/GY</strain>
    </source>
</reference>
<dbReference type="GO" id="GO:0016020">
    <property type="term" value="C:membrane"/>
    <property type="evidence" value="ECO:0007669"/>
    <property type="project" value="UniProtKB-SubCell"/>
</dbReference>
<feature type="region of interest" description="Disordered" evidence="6">
    <location>
        <begin position="1145"/>
        <end position="1206"/>
    </location>
</feature>
<reference evidence="10" key="3">
    <citation type="submission" date="2025-08" db="UniProtKB">
        <authorList>
            <consortium name="RefSeq"/>
        </authorList>
    </citation>
    <scope>IDENTIFICATION</scope>
    <source>
        <strain evidence="10">17A/GY</strain>
        <tissue evidence="10">Liver</tissue>
    </source>
</reference>
<evidence type="ECO:0000313" key="9">
    <source>
        <dbReference type="Proteomes" id="UP001108280"/>
    </source>
</evidence>